<protein>
    <submittedName>
        <fullName evidence="2">Molecular chaperone TorD family protein</fullName>
    </submittedName>
</protein>
<dbReference type="Proteomes" id="UP001343724">
    <property type="component" value="Unassembled WGS sequence"/>
</dbReference>
<dbReference type="RefSeq" id="WP_326454728.1">
    <property type="nucleotide sequence ID" value="NZ_JAYMFH010000007.1"/>
</dbReference>
<gene>
    <name evidence="2" type="ORF">VJ920_06910</name>
</gene>
<keyword evidence="3" id="KW-1185">Reference proteome</keyword>
<evidence type="ECO:0000256" key="1">
    <source>
        <dbReference type="ARBA" id="ARBA00023186"/>
    </source>
</evidence>
<dbReference type="InterPro" id="IPR020945">
    <property type="entry name" value="DMSO/NO3_reduct_chaperone"/>
</dbReference>
<dbReference type="InterPro" id="IPR036411">
    <property type="entry name" value="TorD-like_sf"/>
</dbReference>
<sequence>MSTLDANSWKALADVYAFLGNSLLRPMSQTADAGLDASFWSVFPDFESEDVAHAIDSLALWAESRRGEARDAVVTDVSVEYTALFVGPPSPLAPPWETMNRREGATVGFGEPTFQMREVLRGLGLEAAGPSNQYEDHLGIELLCLSEMCRRRAWALDMASTAREVAARGESVDGLSRELSSEEVATYIDEHPLGWVGTLEDKAETARPDGYYVRLLTLARSLMERHKALLG</sequence>
<evidence type="ECO:0000313" key="3">
    <source>
        <dbReference type="Proteomes" id="UP001343724"/>
    </source>
</evidence>
<proteinExistence type="predicted"/>
<comment type="caution">
    <text evidence="2">The sequence shown here is derived from an EMBL/GenBank/DDBJ whole genome shotgun (WGS) entry which is preliminary data.</text>
</comment>
<accession>A0ABU6IYW1</accession>
<dbReference type="SUPFAM" id="SSF89155">
    <property type="entry name" value="TorD-like"/>
    <property type="match status" value="1"/>
</dbReference>
<dbReference type="EMBL" id="JAYMFH010000007">
    <property type="protein sequence ID" value="MEC4295035.1"/>
    <property type="molecule type" value="Genomic_DNA"/>
</dbReference>
<dbReference type="InterPro" id="IPR050289">
    <property type="entry name" value="TorD/DmsD_chaperones"/>
</dbReference>
<dbReference type="PANTHER" id="PTHR34227">
    <property type="entry name" value="CHAPERONE PROTEIN YCDY"/>
    <property type="match status" value="1"/>
</dbReference>
<name>A0ABU6IYW1_9ACTN</name>
<organism evidence="2 3">
    <name type="scientific">Adlercreutzia shanghongiae</name>
    <dbReference type="NCBI Taxonomy" id="3111773"/>
    <lineage>
        <taxon>Bacteria</taxon>
        <taxon>Bacillati</taxon>
        <taxon>Actinomycetota</taxon>
        <taxon>Coriobacteriia</taxon>
        <taxon>Eggerthellales</taxon>
        <taxon>Eggerthellaceae</taxon>
        <taxon>Adlercreutzia</taxon>
    </lineage>
</organism>
<evidence type="ECO:0000313" key="2">
    <source>
        <dbReference type="EMBL" id="MEC4295035.1"/>
    </source>
</evidence>
<dbReference type="Pfam" id="PF02613">
    <property type="entry name" value="Nitrate_red_del"/>
    <property type="match status" value="1"/>
</dbReference>
<keyword evidence="1" id="KW-0143">Chaperone</keyword>
<dbReference type="PANTHER" id="PTHR34227:SF1">
    <property type="entry name" value="DIMETHYL SULFOXIDE REDUCTASE CHAPERONE-RELATED"/>
    <property type="match status" value="1"/>
</dbReference>
<reference evidence="2 3" key="1">
    <citation type="submission" date="2024-01" db="EMBL/GenBank/DDBJ databases">
        <title>novel species in genus Adlercreutzia.</title>
        <authorList>
            <person name="Liu X."/>
        </authorList>
    </citation>
    <scope>NUCLEOTIDE SEQUENCE [LARGE SCALE GENOMIC DNA]</scope>
    <source>
        <strain evidence="2 3">R22</strain>
    </source>
</reference>
<dbReference type="Gene3D" id="1.10.3480.10">
    <property type="entry name" value="TorD-like"/>
    <property type="match status" value="1"/>
</dbReference>